<dbReference type="InterPro" id="IPR022212">
    <property type="entry name" value="DUF3741"/>
</dbReference>
<name>A0ABD3GC11_9MARC</name>
<dbReference type="PANTHER" id="PTHR46836:SF8">
    <property type="entry name" value="AFADIN"/>
    <property type="match status" value="1"/>
</dbReference>
<dbReference type="InterPro" id="IPR025486">
    <property type="entry name" value="DUF4378"/>
</dbReference>
<feature type="region of interest" description="Disordered" evidence="1">
    <location>
        <begin position="1201"/>
        <end position="1240"/>
    </location>
</feature>
<protein>
    <recommendedName>
        <fullName evidence="7">DUF4378 domain-containing protein</fullName>
    </recommendedName>
</protein>
<gene>
    <name evidence="5" type="ORF">R1sor_026643</name>
</gene>
<feature type="compositionally biased region" description="Basic and acidic residues" evidence="1">
    <location>
        <begin position="604"/>
        <end position="639"/>
    </location>
</feature>
<comment type="caution">
    <text evidence="5">The sequence shown here is derived from an EMBL/GenBank/DDBJ whole genome shotgun (WGS) entry which is preliminary data.</text>
</comment>
<dbReference type="EMBL" id="JBJQOH010000008">
    <property type="protein sequence ID" value="KAL3676695.1"/>
    <property type="molecule type" value="Genomic_DNA"/>
</dbReference>
<feature type="compositionally biased region" description="Polar residues" evidence="1">
    <location>
        <begin position="1201"/>
        <end position="1215"/>
    </location>
</feature>
<feature type="region of interest" description="Disordered" evidence="1">
    <location>
        <begin position="370"/>
        <end position="639"/>
    </location>
</feature>
<dbReference type="Pfam" id="PF12552">
    <property type="entry name" value="DUF3741"/>
    <property type="match status" value="1"/>
</dbReference>
<feature type="domain" description="DUF4378" evidence="3">
    <location>
        <begin position="1272"/>
        <end position="1449"/>
    </location>
</feature>
<dbReference type="Pfam" id="PF14383">
    <property type="entry name" value="VARLMGL"/>
    <property type="match status" value="1"/>
</dbReference>
<evidence type="ECO:0000259" key="3">
    <source>
        <dbReference type="Pfam" id="PF14309"/>
    </source>
</evidence>
<feature type="compositionally biased region" description="Polar residues" evidence="1">
    <location>
        <begin position="768"/>
        <end position="777"/>
    </location>
</feature>
<dbReference type="PANTHER" id="PTHR46836">
    <property type="entry name" value="AFADIN"/>
    <property type="match status" value="1"/>
</dbReference>
<feature type="compositionally biased region" description="Basic and acidic residues" evidence="1">
    <location>
        <begin position="536"/>
        <end position="547"/>
    </location>
</feature>
<accession>A0ABD3GC11</accession>
<evidence type="ECO:0000259" key="4">
    <source>
        <dbReference type="Pfam" id="PF14383"/>
    </source>
</evidence>
<feature type="region of interest" description="Disordered" evidence="1">
    <location>
        <begin position="60"/>
        <end position="79"/>
    </location>
</feature>
<dbReference type="InterPro" id="IPR032795">
    <property type="entry name" value="DUF3741-assoc"/>
</dbReference>
<sequence length="1489" mass="164754">MSRKKALNEPTLSSPLDWHNRSLSAGLVRRPGNLHDVDWNSLLLGKKTLTEQELADVLDAPRNSLESSPGNRTPRFSGVKQEDIPYGVELTKNTMASRYTMSLAELGVPYHGAESSSTRGRRSSGGEVLPIKTLIAQDSSEVEFERKKRSAPSVVARLMGLETLPPGGEKPAAASAGGSSAGGSRPPSNGASRPPKASKSQRRSSPSPPPSMVTSQMHHQSNRGENSNGRAEPPLGDAGFETIKDFPLPRSQPVEPEIVEEKISKFDKLPHRSHPQEKQLQEFKREFMAKLANQRHETPHAAFDREMEEKRRQLREKVCEAKFALLSGGDESRRLSSAQEKLIESKEFQDALELLQSNKEFFIKFFLEPSNSAHSKDPPEPESTSRRSFHLEDFTRDSRRQREFDDSSREGSRKSFHLGDFSRESRKSYLLDDDDNLPKEPGRKSFHLDDLSRESRRLLLHKECPRRSFHSGDHPARDRETKRANFVEDSAKEIRALEDYTDHQPRCNRPHSDQPKRREPSRHKHSSSNGAPKPVAEPKVETLEKDQSWPVEADDGRSVSPTNFDSRKGCHSPSRIVVLKPGPGDITVLCPAMPQSGSPRSYHVVKEGRGGGSGTRDHAREGKVKGNRNESSEWDVHSKEVETRFVKDHRGSAPEGYRDPRAIAKDIVREAKVNTTREISREREIGRRDPPRVVGTDIHPKRSSSRSSVKKIPSPTSRNEVQEQPANSPNYEAVGSFTLAALSRRHSKDEQRSTSPTVPNPSPRIRSQETATTSGSALIQKEYKRRSSEKPTAVYHVDQIEEHFHGARGASSVRKAATQVDINRANFSRPTAFPPSSKPHRIRGDPFLESQLHPDDWKGVDETMYNTLPSSEKILKVEKVESFNSTTGPNGPEGGESPPRCALSRSRSVPNAAILGSKTLDVVGGRSSTGSSPVTSRGFEGVPERMESEHFYLKEKRNEARAAYVLSKRRLSGNGIDSSSTPGRSLDSPWSPTRNTSASSVSSNEERTVVQDVHTVSCQQISFTDSVDHEEQNHLPNLISTGLAEDSLPAEESPRTRSDCEQELLAALAQLTPQVREHTEGGSAVRKPSGHKLHDVQVGKQGTKSTKSWMLSTETLENGDADGASETSVDKCGQPSPVSVLDSPFEAEIPSPVEQKEPTSDLHDLRLRLRLLKLDDSERATALIESLQAKEKLIHQFNQTGVRQTDNCQESSSAEGPNCNVGAATASAKDGSRAAAGSSSSTLPLRSQALHYRLESLSVDGLPCPEGRKGDLLYVRNLLVASGFTESSTMIIARWNSPLHPLDPCLYERLEEYYNDVKSMEKESSKSKASKGAAPNPIISFEPSNRKLLFDVVNEVIFKLLGPRLSYRPWVQPGTPLLRPLPTSKQLLNDIWTEICTCFSPEGLEEFEALDSLMARDVSRGGAWINSREVAEQIALELERAIFDSLIEEAVQCLASPIDVLKGGDGGITAMRFQQASSTYGGPQSWRLH</sequence>
<feature type="compositionally biased region" description="Basic and acidic residues" evidence="1">
    <location>
        <begin position="678"/>
        <end position="691"/>
    </location>
</feature>
<feature type="region of interest" description="Disordered" evidence="1">
    <location>
        <begin position="883"/>
        <end position="907"/>
    </location>
</feature>
<keyword evidence="6" id="KW-1185">Reference proteome</keyword>
<dbReference type="Proteomes" id="UP001633002">
    <property type="component" value="Unassembled WGS sequence"/>
</dbReference>
<feature type="domain" description="DUF3741" evidence="4">
    <location>
        <begin position="139"/>
        <end position="166"/>
    </location>
</feature>
<feature type="compositionally biased region" description="Polar residues" evidence="1">
    <location>
        <begin position="212"/>
        <end position="229"/>
    </location>
</feature>
<feature type="region of interest" description="Disordered" evidence="1">
    <location>
        <begin position="972"/>
        <end position="1007"/>
    </location>
</feature>
<feature type="region of interest" description="Disordered" evidence="1">
    <location>
        <begin position="667"/>
        <end position="791"/>
    </location>
</feature>
<dbReference type="Pfam" id="PF14309">
    <property type="entry name" value="DUF4378"/>
    <property type="match status" value="1"/>
</dbReference>
<feature type="region of interest" description="Disordered" evidence="1">
    <location>
        <begin position="1075"/>
        <end position="1106"/>
    </location>
</feature>
<feature type="compositionally biased region" description="Polar residues" evidence="1">
    <location>
        <begin position="975"/>
        <end position="1003"/>
    </location>
</feature>
<evidence type="ECO:0000313" key="5">
    <source>
        <dbReference type="EMBL" id="KAL3676695.1"/>
    </source>
</evidence>
<proteinExistence type="predicted"/>
<feature type="compositionally biased region" description="Low complexity" evidence="1">
    <location>
        <begin position="165"/>
        <end position="198"/>
    </location>
</feature>
<evidence type="ECO:0000259" key="2">
    <source>
        <dbReference type="Pfam" id="PF12552"/>
    </source>
</evidence>
<feature type="region of interest" description="Disordered" evidence="1">
    <location>
        <begin position="162"/>
        <end position="254"/>
    </location>
</feature>
<feature type="compositionally biased region" description="Basic and acidic residues" evidence="1">
    <location>
        <begin position="374"/>
        <end position="413"/>
    </location>
</feature>
<feature type="compositionally biased region" description="Basic and acidic residues" evidence="1">
    <location>
        <begin position="420"/>
        <end position="518"/>
    </location>
</feature>
<reference evidence="5 6" key="1">
    <citation type="submission" date="2024-09" db="EMBL/GenBank/DDBJ databases">
        <title>Chromosome-scale assembly of Riccia sorocarpa.</title>
        <authorList>
            <person name="Paukszto L."/>
        </authorList>
    </citation>
    <scope>NUCLEOTIDE SEQUENCE [LARGE SCALE GENOMIC DNA]</scope>
    <source>
        <strain evidence="5">LP-2024</strain>
        <tissue evidence="5">Aerial parts of the thallus</tissue>
    </source>
</reference>
<organism evidence="5 6">
    <name type="scientific">Riccia sorocarpa</name>
    <dbReference type="NCBI Taxonomy" id="122646"/>
    <lineage>
        <taxon>Eukaryota</taxon>
        <taxon>Viridiplantae</taxon>
        <taxon>Streptophyta</taxon>
        <taxon>Embryophyta</taxon>
        <taxon>Marchantiophyta</taxon>
        <taxon>Marchantiopsida</taxon>
        <taxon>Marchantiidae</taxon>
        <taxon>Marchantiales</taxon>
        <taxon>Ricciaceae</taxon>
        <taxon>Riccia</taxon>
    </lineage>
</organism>
<evidence type="ECO:0008006" key="7">
    <source>
        <dbReference type="Google" id="ProtNLM"/>
    </source>
</evidence>
<feature type="domain" description="DUF3741" evidence="2">
    <location>
        <begin position="337"/>
        <end position="369"/>
    </location>
</feature>
<evidence type="ECO:0000313" key="6">
    <source>
        <dbReference type="Proteomes" id="UP001633002"/>
    </source>
</evidence>
<evidence type="ECO:0000256" key="1">
    <source>
        <dbReference type="SAM" id="MobiDB-lite"/>
    </source>
</evidence>
<feature type="compositionally biased region" description="Polar residues" evidence="1">
    <location>
        <begin position="716"/>
        <end position="730"/>
    </location>
</feature>
<feature type="compositionally biased region" description="Low complexity" evidence="1">
    <location>
        <begin position="1223"/>
        <end position="1240"/>
    </location>
</feature>
<feature type="compositionally biased region" description="Low complexity" evidence="1">
    <location>
        <begin position="705"/>
        <end position="715"/>
    </location>
</feature>
<feature type="compositionally biased region" description="Low complexity" evidence="1">
    <location>
        <begin position="884"/>
        <end position="899"/>
    </location>
</feature>